<feature type="transmembrane region" description="Helical" evidence="11">
    <location>
        <begin position="885"/>
        <end position="906"/>
    </location>
</feature>
<evidence type="ECO:0000256" key="3">
    <source>
        <dbReference type="ARBA" id="ARBA00011881"/>
    </source>
</evidence>
<keyword evidence="6 11" id="KW-0812">Transmembrane</keyword>
<feature type="region of interest" description="Disordered" evidence="10">
    <location>
        <begin position="657"/>
        <end position="705"/>
    </location>
</feature>
<dbReference type="AlphaFoldDB" id="A0A8J2KQY1"/>
<dbReference type="OrthoDB" id="3222at2759"/>
<dbReference type="Proteomes" id="UP000708208">
    <property type="component" value="Unassembled WGS sequence"/>
</dbReference>
<dbReference type="GO" id="GO:0048878">
    <property type="term" value="P:chemical homeostasis"/>
    <property type="evidence" value="ECO:0007669"/>
    <property type="project" value="UniProtKB-ARBA"/>
</dbReference>
<evidence type="ECO:0000256" key="7">
    <source>
        <dbReference type="ARBA" id="ARBA00022737"/>
    </source>
</evidence>
<evidence type="ECO:0000256" key="8">
    <source>
        <dbReference type="ARBA" id="ARBA00022989"/>
    </source>
</evidence>
<dbReference type="CDD" id="cd00333">
    <property type="entry name" value="MIP"/>
    <property type="match status" value="1"/>
</dbReference>
<dbReference type="InterPro" id="IPR022357">
    <property type="entry name" value="MIP_CS"/>
</dbReference>
<feature type="transmembrane region" description="Helical" evidence="11">
    <location>
        <begin position="798"/>
        <end position="820"/>
    </location>
</feature>
<gene>
    <name evidence="13" type="ORF">AFUS01_LOCUS31253</name>
</gene>
<feature type="transmembrane region" description="Helical" evidence="11">
    <location>
        <begin position="335"/>
        <end position="356"/>
    </location>
</feature>
<comment type="subcellular location">
    <subcellularLocation>
        <location evidence="1">Cell membrane</location>
        <topology evidence="1">Multi-pass membrane protein</topology>
    </subcellularLocation>
</comment>
<dbReference type="FunFam" id="1.20.1080.10:FF:000009">
    <property type="entry name" value="aquaporin-4 isoform X1"/>
    <property type="match status" value="1"/>
</dbReference>
<dbReference type="GO" id="GO:0015250">
    <property type="term" value="F:water channel activity"/>
    <property type="evidence" value="ECO:0007669"/>
    <property type="project" value="UniProtKB-ARBA"/>
</dbReference>
<organism evidence="13 14">
    <name type="scientific">Allacma fusca</name>
    <dbReference type="NCBI Taxonomy" id="39272"/>
    <lineage>
        <taxon>Eukaryota</taxon>
        <taxon>Metazoa</taxon>
        <taxon>Ecdysozoa</taxon>
        <taxon>Arthropoda</taxon>
        <taxon>Hexapoda</taxon>
        <taxon>Collembola</taxon>
        <taxon>Symphypleona</taxon>
        <taxon>Sminthuridae</taxon>
        <taxon>Allacma</taxon>
    </lineage>
</organism>
<evidence type="ECO:0000256" key="5">
    <source>
        <dbReference type="ARBA" id="ARBA00022475"/>
    </source>
</evidence>
<keyword evidence="9 11" id="KW-0472">Membrane</keyword>
<evidence type="ECO:0000256" key="10">
    <source>
        <dbReference type="SAM" id="MobiDB-lite"/>
    </source>
</evidence>
<evidence type="ECO:0000256" key="2">
    <source>
        <dbReference type="ARBA" id="ARBA00006175"/>
    </source>
</evidence>
<comment type="subunit">
    <text evidence="3">Homotetramer.</text>
</comment>
<feature type="transmembrane region" description="Helical" evidence="11">
    <location>
        <begin position="960"/>
        <end position="987"/>
    </location>
</feature>
<dbReference type="InterPro" id="IPR000425">
    <property type="entry name" value="MIP"/>
</dbReference>
<accession>A0A8J2KQY1</accession>
<keyword evidence="7" id="KW-0677">Repeat</keyword>
<dbReference type="InterPro" id="IPR034294">
    <property type="entry name" value="Aquaporin_transptr"/>
</dbReference>
<feature type="chain" id="PRO_5035201552" evidence="12">
    <location>
        <begin position="21"/>
        <end position="998"/>
    </location>
</feature>
<evidence type="ECO:0000256" key="6">
    <source>
        <dbReference type="ARBA" id="ARBA00022692"/>
    </source>
</evidence>
<evidence type="ECO:0000256" key="4">
    <source>
        <dbReference type="ARBA" id="ARBA00022448"/>
    </source>
</evidence>
<evidence type="ECO:0000256" key="12">
    <source>
        <dbReference type="SAM" id="SignalP"/>
    </source>
</evidence>
<feature type="compositionally biased region" description="Polar residues" evidence="10">
    <location>
        <begin position="667"/>
        <end position="679"/>
    </location>
</feature>
<keyword evidence="4" id="KW-0813">Transport</keyword>
<dbReference type="PANTHER" id="PTHR19139">
    <property type="entry name" value="AQUAPORIN TRANSPORTER"/>
    <property type="match status" value="1"/>
</dbReference>
<evidence type="ECO:0000313" key="14">
    <source>
        <dbReference type="Proteomes" id="UP000708208"/>
    </source>
</evidence>
<name>A0A8J2KQY1_9HEXA</name>
<dbReference type="NCBIfam" id="TIGR00861">
    <property type="entry name" value="MIP"/>
    <property type="match status" value="1"/>
</dbReference>
<keyword evidence="8 11" id="KW-1133">Transmembrane helix</keyword>
<keyword evidence="14" id="KW-1185">Reference proteome</keyword>
<evidence type="ECO:0000256" key="9">
    <source>
        <dbReference type="ARBA" id="ARBA00023136"/>
    </source>
</evidence>
<comment type="caution">
    <text evidence="13">The sequence shown here is derived from an EMBL/GenBank/DDBJ whole genome shotgun (WGS) entry which is preliminary data.</text>
</comment>
<sequence>MFFLIAIFVLQNILTPMSKAELTKNQVYVSTSLLQNIPQCTIHFVDATDAVAFETLTSAIVITRAVELDYDDKYTYAEPGQHWYKFRNVFCFATVFMIGDLRGDKMFAEAYNGISDRLLWGLAGELQVFQKFIVFYAPMSTFNLTVDIFNLYIPNYSAISFSPVFILLYEPPHSNYSSYLNVESGYFVCSYCLLKDYSLHYFSCASTTTSCYQEMINRYRHTIREGLNVYWNFNSVLEPVIKKRSFYETRILGSRDKEYYDFTLANATARFLLADINYTGEGIPIGLELFQSPNIYLGSIHDYATHIFMRLEIIGDGRRFTFISSDGVDRLAYDGFHLILTETLVWIGFLGFGLLVSFTMTMMKTLSKQISKQGNNLTLRLSIDALKVFSLILDQNGYELRDRSSFFLRFGRVLIGTWMLSTFVLTSVYKGMLKSSYSISYPYFTKWNTLQELINFSLYAAVDCSIANEIEMEEDYNVTLLDEKLFSNLCFHKGLKGQFDDICTLEKNIHRIQSYLYRDCTGWESKFLMKLQTFEENLHPFCEDKLLHVIERHLNQPRTALITEAEQFQISWDIFKEQMQNNPKLSRFSHNARTKDQYLQMPEGISFSWEYNSPPVVLVSDPLVLFESFKPSEKSPELPNMSQAYKESINIELDHRATRKGPDLPPYSNSGTPVHTTSPLKEPSGTLRSEHSHTRRSSKHLLDSPTYEKKKLSLSDYEENESMYRRHYYGGENQPPPGWNRKNPSSQEVVSNIIGIRDVCGNKRLWKMLLAEFIGTLFLVLIGCGTCISGWTPKYEPSMVQIAIGFGIAVATMAQAIGHVSGCNINPAVTLGLLAAGKMSLLKAIVYIVAQCIGGICGAAILQTITPSGIQGNLGLTTLNPKMDAIQGMFVEALITFVLVLTVCGVCDDLRKDIKGSAPLAIGLSITVCHVMAIQYTGSSMNPARTLGPAVITRIWDNHWIYWAGPLLGGVTAGFLYQNFYGTVYVVGRVVHFRRDIP</sequence>
<keyword evidence="12" id="KW-0732">Signal</keyword>
<dbReference type="PROSITE" id="PS00221">
    <property type="entry name" value="MIP"/>
    <property type="match status" value="1"/>
</dbReference>
<feature type="transmembrane region" description="Helical" evidence="11">
    <location>
        <begin position="841"/>
        <end position="865"/>
    </location>
</feature>
<feature type="signal peptide" evidence="12">
    <location>
        <begin position="1"/>
        <end position="20"/>
    </location>
</feature>
<feature type="transmembrane region" description="Helical" evidence="11">
    <location>
        <begin position="773"/>
        <end position="792"/>
    </location>
</feature>
<proteinExistence type="inferred from homology"/>
<feature type="transmembrane region" description="Helical" evidence="11">
    <location>
        <begin position="918"/>
        <end position="938"/>
    </location>
</feature>
<dbReference type="Pfam" id="PF00230">
    <property type="entry name" value="MIP"/>
    <property type="match status" value="1"/>
</dbReference>
<dbReference type="EMBL" id="CAJVCH010493074">
    <property type="protein sequence ID" value="CAG7820882.1"/>
    <property type="molecule type" value="Genomic_DNA"/>
</dbReference>
<reference evidence="13" key="1">
    <citation type="submission" date="2021-06" db="EMBL/GenBank/DDBJ databases">
        <authorList>
            <person name="Hodson N. C."/>
            <person name="Mongue J. A."/>
            <person name="Jaron S. K."/>
        </authorList>
    </citation>
    <scope>NUCLEOTIDE SEQUENCE</scope>
</reference>
<comment type="similarity">
    <text evidence="2">Belongs to the MIP/aquaporin (TC 1.A.8) family.</text>
</comment>
<dbReference type="PANTHER" id="PTHR19139:SF199">
    <property type="entry name" value="MIP17260P"/>
    <property type="match status" value="1"/>
</dbReference>
<dbReference type="GO" id="GO:0005886">
    <property type="term" value="C:plasma membrane"/>
    <property type="evidence" value="ECO:0007669"/>
    <property type="project" value="UniProtKB-SubCell"/>
</dbReference>
<evidence type="ECO:0000256" key="1">
    <source>
        <dbReference type="ARBA" id="ARBA00004651"/>
    </source>
</evidence>
<evidence type="ECO:0000256" key="11">
    <source>
        <dbReference type="SAM" id="Phobius"/>
    </source>
</evidence>
<keyword evidence="5" id="KW-1003">Cell membrane</keyword>
<evidence type="ECO:0000313" key="13">
    <source>
        <dbReference type="EMBL" id="CAG7820882.1"/>
    </source>
</evidence>
<protein>
    <submittedName>
        <fullName evidence="13">Uncharacterized protein</fullName>
    </submittedName>
</protein>